<dbReference type="Proteomes" id="UP001152798">
    <property type="component" value="Chromosome 1"/>
</dbReference>
<accession>A0A9P0E128</accession>
<gene>
    <name evidence="2" type="ORF">NEZAVI_LOCUS1633</name>
</gene>
<reference evidence="2" key="1">
    <citation type="submission" date="2022-01" db="EMBL/GenBank/DDBJ databases">
        <authorList>
            <person name="King R."/>
        </authorList>
    </citation>
    <scope>NUCLEOTIDE SEQUENCE</scope>
</reference>
<dbReference type="AlphaFoldDB" id="A0A9P0E128"/>
<dbReference type="InterPro" id="IPR003033">
    <property type="entry name" value="SCP2_sterol-bd_dom"/>
</dbReference>
<dbReference type="Pfam" id="PF02036">
    <property type="entry name" value="SCP2"/>
    <property type="match status" value="1"/>
</dbReference>
<dbReference type="FunFam" id="3.30.1050.10:FF:000001">
    <property type="entry name" value="Putative Non-specific lipid-transfer protein"/>
    <property type="match status" value="1"/>
</dbReference>
<evidence type="ECO:0000313" key="2">
    <source>
        <dbReference type="EMBL" id="CAH1390427.1"/>
    </source>
</evidence>
<dbReference type="OrthoDB" id="542135at2759"/>
<evidence type="ECO:0000313" key="3">
    <source>
        <dbReference type="Proteomes" id="UP001152798"/>
    </source>
</evidence>
<sequence>MSQDSAASDPVDFKSTAVFRLLEKAMQEDDKGLAVTLKGIYCFKVKNEDGKDGIWILDMRDGKGKVKFNGKEKPDVTLVMKDADVVELMMGKLNPQKAFFQGKVKINGNMGLAMKLSVLQEQASKKMEELKAKL</sequence>
<dbReference type="PANTHER" id="PTHR10094:SF25">
    <property type="entry name" value="SCP2 STEROL-BINDING DOMAIN-CONTAINING PROTEIN 1"/>
    <property type="match status" value="1"/>
</dbReference>
<keyword evidence="3" id="KW-1185">Reference proteome</keyword>
<organism evidence="2 3">
    <name type="scientific">Nezara viridula</name>
    <name type="common">Southern green stink bug</name>
    <name type="synonym">Cimex viridulus</name>
    <dbReference type="NCBI Taxonomy" id="85310"/>
    <lineage>
        <taxon>Eukaryota</taxon>
        <taxon>Metazoa</taxon>
        <taxon>Ecdysozoa</taxon>
        <taxon>Arthropoda</taxon>
        <taxon>Hexapoda</taxon>
        <taxon>Insecta</taxon>
        <taxon>Pterygota</taxon>
        <taxon>Neoptera</taxon>
        <taxon>Paraneoptera</taxon>
        <taxon>Hemiptera</taxon>
        <taxon>Heteroptera</taxon>
        <taxon>Panheteroptera</taxon>
        <taxon>Pentatomomorpha</taxon>
        <taxon>Pentatomoidea</taxon>
        <taxon>Pentatomidae</taxon>
        <taxon>Pentatominae</taxon>
        <taxon>Nezara</taxon>
    </lineage>
</organism>
<dbReference type="Gene3D" id="3.30.1050.10">
    <property type="entry name" value="SCP2 sterol-binding domain"/>
    <property type="match status" value="1"/>
</dbReference>
<dbReference type="EMBL" id="OV725077">
    <property type="protein sequence ID" value="CAH1390427.1"/>
    <property type="molecule type" value="Genomic_DNA"/>
</dbReference>
<name>A0A9P0E128_NEZVI</name>
<dbReference type="PANTHER" id="PTHR10094">
    <property type="entry name" value="STEROL CARRIER PROTEIN 2 SCP-2 FAMILY PROTEIN"/>
    <property type="match status" value="1"/>
</dbReference>
<dbReference type="InterPro" id="IPR036527">
    <property type="entry name" value="SCP2_sterol-bd_dom_sf"/>
</dbReference>
<evidence type="ECO:0000259" key="1">
    <source>
        <dbReference type="Pfam" id="PF02036"/>
    </source>
</evidence>
<feature type="domain" description="SCP2" evidence="1">
    <location>
        <begin position="22"/>
        <end position="119"/>
    </location>
</feature>
<dbReference type="SUPFAM" id="SSF55718">
    <property type="entry name" value="SCP-like"/>
    <property type="match status" value="1"/>
</dbReference>
<protein>
    <recommendedName>
        <fullName evidence="1">SCP2 domain-containing protein</fullName>
    </recommendedName>
</protein>
<dbReference type="GO" id="GO:0005829">
    <property type="term" value="C:cytosol"/>
    <property type="evidence" value="ECO:0007669"/>
    <property type="project" value="TreeGrafter"/>
</dbReference>
<proteinExistence type="predicted"/>